<dbReference type="SUPFAM" id="SSF52833">
    <property type="entry name" value="Thioredoxin-like"/>
    <property type="match status" value="1"/>
</dbReference>
<dbReference type="PANTHER" id="PTHR13887">
    <property type="entry name" value="GLUTATHIONE S-TRANSFERASE KAPPA"/>
    <property type="match status" value="1"/>
</dbReference>
<evidence type="ECO:0000259" key="7">
    <source>
        <dbReference type="PROSITE" id="PS51352"/>
    </source>
</evidence>
<keyword evidence="4" id="KW-1015">Disulfide bond</keyword>
<accession>A0A955LW99</accession>
<keyword evidence="2" id="KW-0732">Signal</keyword>
<dbReference type="Proteomes" id="UP000699691">
    <property type="component" value="Unassembled WGS sequence"/>
</dbReference>
<comment type="similarity">
    <text evidence="1">Belongs to the thioredoxin family. DsbA subfamily.</text>
</comment>
<dbReference type="EMBL" id="JAGQKY010000114">
    <property type="protein sequence ID" value="MCA9397717.1"/>
    <property type="molecule type" value="Genomic_DNA"/>
</dbReference>
<organism evidence="8 9">
    <name type="scientific">candidate division WWE3 bacterium</name>
    <dbReference type="NCBI Taxonomy" id="2053526"/>
    <lineage>
        <taxon>Bacteria</taxon>
        <taxon>Katanobacteria</taxon>
    </lineage>
</organism>
<protein>
    <submittedName>
        <fullName evidence="8">DsbA family protein</fullName>
    </submittedName>
</protein>
<dbReference type="InterPro" id="IPR012336">
    <property type="entry name" value="Thioredoxin-like_fold"/>
</dbReference>
<reference evidence="8" key="1">
    <citation type="submission" date="2020-04" db="EMBL/GenBank/DDBJ databases">
        <authorList>
            <person name="Zhang T."/>
        </authorList>
    </citation>
    <scope>NUCLEOTIDE SEQUENCE</scope>
    <source>
        <strain evidence="8">HKST-UBA02</strain>
    </source>
</reference>
<dbReference type="InterPro" id="IPR036249">
    <property type="entry name" value="Thioredoxin-like_sf"/>
</dbReference>
<proteinExistence type="inferred from homology"/>
<evidence type="ECO:0000256" key="6">
    <source>
        <dbReference type="SAM" id="Phobius"/>
    </source>
</evidence>
<evidence type="ECO:0000256" key="5">
    <source>
        <dbReference type="ARBA" id="ARBA00023284"/>
    </source>
</evidence>
<feature type="domain" description="Thioredoxin" evidence="7">
    <location>
        <begin position="25"/>
        <end position="214"/>
    </location>
</feature>
<gene>
    <name evidence="8" type="ORF">KC573_02710</name>
</gene>
<evidence type="ECO:0000313" key="8">
    <source>
        <dbReference type="EMBL" id="MCA9397717.1"/>
    </source>
</evidence>
<dbReference type="InterPro" id="IPR013766">
    <property type="entry name" value="Thioredoxin_domain"/>
</dbReference>
<evidence type="ECO:0000256" key="1">
    <source>
        <dbReference type="ARBA" id="ARBA00005791"/>
    </source>
</evidence>
<dbReference type="Pfam" id="PF13462">
    <property type="entry name" value="Thioredoxin_4"/>
    <property type="match status" value="1"/>
</dbReference>
<keyword evidence="6" id="KW-0472">Membrane</keyword>
<sequence length="217" mass="24357">MKSDYKIIAIVVIVSIVIFGGLIWLMDSSQTPQDIDESYLIGAAPHEKGASEEEAILTIVEFSDFQCPACQAAEPIINDFVEAHKDEVRVIYRHFPLVSIHLNAREAAIASEVAAESGLFWDYHDLLFDKQTEWGSVTDPTDLFLDYAESLDLDREEFAKKLEVDTYMLEVREYQNVTLDLNLTSTPTFFFNGKLHRGVPSMDTLTDALAEAQEAAS</sequence>
<evidence type="ECO:0000256" key="2">
    <source>
        <dbReference type="ARBA" id="ARBA00022729"/>
    </source>
</evidence>
<comment type="caution">
    <text evidence="8">The sequence shown here is derived from an EMBL/GenBank/DDBJ whole genome shotgun (WGS) entry which is preliminary data.</text>
</comment>
<dbReference type="PROSITE" id="PS51352">
    <property type="entry name" value="THIOREDOXIN_2"/>
    <property type="match status" value="1"/>
</dbReference>
<dbReference type="PANTHER" id="PTHR13887:SF14">
    <property type="entry name" value="DISULFIDE BOND FORMATION PROTEIN D"/>
    <property type="match status" value="1"/>
</dbReference>
<dbReference type="AlphaFoldDB" id="A0A955LW99"/>
<evidence type="ECO:0000313" key="9">
    <source>
        <dbReference type="Proteomes" id="UP000699691"/>
    </source>
</evidence>
<keyword evidence="6" id="KW-1133">Transmembrane helix</keyword>
<keyword evidence="6" id="KW-0812">Transmembrane</keyword>
<keyword evidence="5" id="KW-0676">Redox-active center</keyword>
<reference evidence="8" key="2">
    <citation type="journal article" date="2021" name="Microbiome">
        <title>Successional dynamics and alternative stable states in a saline activated sludge microbial community over 9 years.</title>
        <authorList>
            <person name="Wang Y."/>
            <person name="Ye J."/>
            <person name="Ju F."/>
            <person name="Liu L."/>
            <person name="Boyd J.A."/>
            <person name="Deng Y."/>
            <person name="Parks D.H."/>
            <person name="Jiang X."/>
            <person name="Yin X."/>
            <person name="Woodcroft B.J."/>
            <person name="Tyson G.W."/>
            <person name="Hugenholtz P."/>
            <person name="Polz M.F."/>
            <person name="Zhang T."/>
        </authorList>
    </citation>
    <scope>NUCLEOTIDE SEQUENCE</scope>
    <source>
        <strain evidence="8">HKST-UBA02</strain>
    </source>
</reference>
<name>A0A955LW99_UNCKA</name>
<keyword evidence="3" id="KW-0560">Oxidoreductase</keyword>
<dbReference type="Gene3D" id="3.40.30.10">
    <property type="entry name" value="Glutaredoxin"/>
    <property type="match status" value="1"/>
</dbReference>
<evidence type="ECO:0000256" key="3">
    <source>
        <dbReference type="ARBA" id="ARBA00023002"/>
    </source>
</evidence>
<dbReference type="GO" id="GO:0016491">
    <property type="term" value="F:oxidoreductase activity"/>
    <property type="evidence" value="ECO:0007669"/>
    <property type="project" value="UniProtKB-KW"/>
</dbReference>
<evidence type="ECO:0000256" key="4">
    <source>
        <dbReference type="ARBA" id="ARBA00023157"/>
    </source>
</evidence>
<feature type="transmembrane region" description="Helical" evidence="6">
    <location>
        <begin position="7"/>
        <end position="26"/>
    </location>
</feature>